<name>A0A9D4KXG7_DREPO</name>
<reference evidence="2" key="1">
    <citation type="journal article" date="2019" name="bioRxiv">
        <title>The Genome of the Zebra Mussel, Dreissena polymorpha: A Resource for Invasive Species Research.</title>
        <authorList>
            <person name="McCartney M.A."/>
            <person name="Auch B."/>
            <person name="Kono T."/>
            <person name="Mallez S."/>
            <person name="Zhang Y."/>
            <person name="Obille A."/>
            <person name="Becker A."/>
            <person name="Abrahante J.E."/>
            <person name="Garbe J."/>
            <person name="Badalamenti J.P."/>
            <person name="Herman A."/>
            <person name="Mangelson H."/>
            <person name="Liachko I."/>
            <person name="Sullivan S."/>
            <person name="Sone E.D."/>
            <person name="Koren S."/>
            <person name="Silverstein K.A.T."/>
            <person name="Beckman K.B."/>
            <person name="Gohl D.M."/>
        </authorList>
    </citation>
    <scope>NUCLEOTIDE SEQUENCE</scope>
    <source>
        <strain evidence="2">Duluth1</strain>
        <tissue evidence="2">Whole animal</tissue>
    </source>
</reference>
<dbReference type="EMBL" id="JAIWYP010000003">
    <property type="protein sequence ID" value="KAH3847716.1"/>
    <property type="molecule type" value="Genomic_DNA"/>
</dbReference>
<proteinExistence type="predicted"/>
<organism evidence="2 3">
    <name type="scientific">Dreissena polymorpha</name>
    <name type="common">Zebra mussel</name>
    <name type="synonym">Mytilus polymorpha</name>
    <dbReference type="NCBI Taxonomy" id="45954"/>
    <lineage>
        <taxon>Eukaryota</taxon>
        <taxon>Metazoa</taxon>
        <taxon>Spiralia</taxon>
        <taxon>Lophotrochozoa</taxon>
        <taxon>Mollusca</taxon>
        <taxon>Bivalvia</taxon>
        <taxon>Autobranchia</taxon>
        <taxon>Heteroconchia</taxon>
        <taxon>Euheterodonta</taxon>
        <taxon>Imparidentia</taxon>
        <taxon>Neoheterodontei</taxon>
        <taxon>Myida</taxon>
        <taxon>Dreissenoidea</taxon>
        <taxon>Dreissenidae</taxon>
        <taxon>Dreissena</taxon>
    </lineage>
</organism>
<protein>
    <recommendedName>
        <fullName evidence="4">Nucleic-acid-binding protein from transposon X-element</fullName>
    </recommendedName>
</protein>
<feature type="compositionally biased region" description="Basic residues" evidence="1">
    <location>
        <begin position="17"/>
        <end position="29"/>
    </location>
</feature>
<dbReference type="Proteomes" id="UP000828390">
    <property type="component" value="Unassembled WGS sequence"/>
</dbReference>
<evidence type="ECO:0000256" key="1">
    <source>
        <dbReference type="SAM" id="MobiDB-lite"/>
    </source>
</evidence>
<gene>
    <name evidence="2" type="ORF">DPMN_090047</name>
</gene>
<feature type="region of interest" description="Disordered" evidence="1">
    <location>
        <begin position="1"/>
        <end position="77"/>
    </location>
</feature>
<dbReference type="AlphaFoldDB" id="A0A9D4KXG7"/>
<evidence type="ECO:0008006" key="4">
    <source>
        <dbReference type="Google" id="ProtNLM"/>
    </source>
</evidence>
<accession>A0A9D4KXG7</accession>
<feature type="compositionally biased region" description="Basic and acidic residues" evidence="1">
    <location>
        <begin position="60"/>
        <end position="70"/>
    </location>
</feature>
<keyword evidence="3" id="KW-1185">Reference proteome</keyword>
<evidence type="ECO:0000313" key="2">
    <source>
        <dbReference type="EMBL" id="KAH3847716.1"/>
    </source>
</evidence>
<comment type="caution">
    <text evidence="2">The sequence shown here is derived from an EMBL/GenBank/DDBJ whole genome shotgun (WGS) entry which is preliminary data.</text>
</comment>
<sequence length="324" mass="36067">MMRKITLTAKTSETPKSKRAQKAKSSKKTRAGDASFDSPQANKSCNGKLLSPLSDPNPSSHEKPHSEKRTHTGPFKSGPAQALWITVTLTTVGIIFPRDKANAIGEAFLKYMGSEVARPQHETNKGLIFSVRKDCLNNAEKFSYNRNKYDFKLTVKSPQAKGIIHVPKSANITKIKQELQAKKNVESVHSGVNYTFITVTFKTENAPTKLLGLNVKPALHSYIRCAKCQMFGHAELNCKNNARCPHCAGNHTHDTCQNRTNKKCANCNGNHSAAYKNCPTYLKYVMKIQEKNLNETNKYINNIHTNAKPTNLENLAKLPVSKQN</sequence>
<evidence type="ECO:0000313" key="3">
    <source>
        <dbReference type="Proteomes" id="UP000828390"/>
    </source>
</evidence>
<feature type="compositionally biased region" description="Low complexity" evidence="1">
    <location>
        <begin position="49"/>
        <end position="59"/>
    </location>
</feature>
<reference evidence="2" key="2">
    <citation type="submission" date="2020-11" db="EMBL/GenBank/DDBJ databases">
        <authorList>
            <person name="McCartney M.A."/>
            <person name="Auch B."/>
            <person name="Kono T."/>
            <person name="Mallez S."/>
            <person name="Becker A."/>
            <person name="Gohl D.M."/>
            <person name="Silverstein K.A.T."/>
            <person name="Koren S."/>
            <person name="Bechman K.B."/>
            <person name="Herman A."/>
            <person name="Abrahante J.E."/>
            <person name="Garbe J."/>
        </authorList>
    </citation>
    <scope>NUCLEOTIDE SEQUENCE</scope>
    <source>
        <strain evidence="2">Duluth1</strain>
        <tissue evidence="2">Whole animal</tissue>
    </source>
</reference>